<feature type="transmembrane region" description="Helical" evidence="6">
    <location>
        <begin position="241"/>
        <end position="262"/>
    </location>
</feature>
<evidence type="ECO:0000256" key="5">
    <source>
        <dbReference type="ARBA" id="ARBA00023136"/>
    </source>
</evidence>
<reference evidence="8" key="1">
    <citation type="journal article" date="2019" name="Int. J. Syst. Evol. Microbiol.">
        <title>The Global Catalogue of Microorganisms (GCM) 10K type strain sequencing project: providing services to taxonomists for standard genome sequencing and annotation.</title>
        <authorList>
            <consortium name="The Broad Institute Genomics Platform"/>
            <consortium name="The Broad Institute Genome Sequencing Center for Infectious Disease"/>
            <person name="Wu L."/>
            <person name="Ma J."/>
        </authorList>
    </citation>
    <scope>NUCLEOTIDE SEQUENCE [LARGE SCALE GENOMIC DNA]</scope>
    <source>
        <strain evidence="8">KCTC 62164</strain>
    </source>
</reference>
<keyword evidence="4 6" id="KW-1133">Transmembrane helix</keyword>
<keyword evidence="3 6" id="KW-0812">Transmembrane</keyword>
<dbReference type="Gene3D" id="1.20.1250.20">
    <property type="entry name" value="MFS general substrate transporter like domains"/>
    <property type="match status" value="2"/>
</dbReference>
<proteinExistence type="predicted"/>
<gene>
    <name evidence="7" type="ORF">ACFOKA_08620</name>
</gene>
<feature type="transmembrane region" description="Helical" evidence="6">
    <location>
        <begin position="327"/>
        <end position="348"/>
    </location>
</feature>
<dbReference type="InterPro" id="IPR050189">
    <property type="entry name" value="MFS_Efflux_Transporters"/>
</dbReference>
<feature type="transmembrane region" description="Helical" evidence="6">
    <location>
        <begin position="136"/>
        <end position="155"/>
    </location>
</feature>
<dbReference type="Pfam" id="PF07690">
    <property type="entry name" value="MFS_1"/>
    <property type="match status" value="1"/>
</dbReference>
<feature type="transmembrane region" description="Helical" evidence="6">
    <location>
        <begin position="80"/>
        <end position="99"/>
    </location>
</feature>
<feature type="transmembrane region" description="Helical" evidence="6">
    <location>
        <begin position="52"/>
        <end position="73"/>
    </location>
</feature>
<dbReference type="EMBL" id="JBHRSL010000006">
    <property type="protein sequence ID" value="MFC3051967.1"/>
    <property type="molecule type" value="Genomic_DNA"/>
</dbReference>
<comment type="caution">
    <text evidence="7">The sequence shown here is derived from an EMBL/GenBank/DDBJ whole genome shotgun (WGS) entry which is preliminary data.</text>
</comment>
<keyword evidence="2" id="KW-1003">Cell membrane</keyword>
<keyword evidence="5 6" id="KW-0472">Membrane</keyword>
<feature type="transmembrane region" description="Helical" evidence="6">
    <location>
        <begin position="105"/>
        <end position="129"/>
    </location>
</feature>
<accession>A0ABV7D4X6</accession>
<evidence type="ECO:0000256" key="1">
    <source>
        <dbReference type="ARBA" id="ARBA00004651"/>
    </source>
</evidence>
<feature type="transmembrane region" description="Helical" evidence="6">
    <location>
        <begin position="18"/>
        <end position="40"/>
    </location>
</feature>
<feature type="transmembrane region" description="Helical" evidence="6">
    <location>
        <begin position="354"/>
        <end position="374"/>
    </location>
</feature>
<evidence type="ECO:0000256" key="2">
    <source>
        <dbReference type="ARBA" id="ARBA00022475"/>
    </source>
</evidence>
<name>A0ABV7D4X6_9PROT</name>
<protein>
    <submittedName>
        <fullName evidence="7">MFS transporter</fullName>
    </submittedName>
</protein>
<evidence type="ECO:0000256" key="3">
    <source>
        <dbReference type="ARBA" id="ARBA00022692"/>
    </source>
</evidence>
<organism evidence="7 8">
    <name type="scientific">Kordiimonas pumila</name>
    <dbReference type="NCBI Taxonomy" id="2161677"/>
    <lineage>
        <taxon>Bacteria</taxon>
        <taxon>Pseudomonadati</taxon>
        <taxon>Pseudomonadota</taxon>
        <taxon>Alphaproteobacteria</taxon>
        <taxon>Kordiimonadales</taxon>
        <taxon>Kordiimonadaceae</taxon>
        <taxon>Kordiimonas</taxon>
    </lineage>
</organism>
<feature type="transmembrane region" description="Helical" evidence="6">
    <location>
        <begin position="207"/>
        <end position="229"/>
    </location>
</feature>
<keyword evidence="8" id="KW-1185">Reference proteome</keyword>
<evidence type="ECO:0000313" key="7">
    <source>
        <dbReference type="EMBL" id="MFC3051967.1"/>
    </source>
</evidence>
<comment type="subcellular location">
    <subcellularLocation>
        <location evidence="1">Cell membrane</location>
        <topology evidence="1">Multi-pass membrane protein</topology>
    </subcellularLocation>
</comment>
<dbReference type="SUPFAM" id="SSF103473">
    <property type="entry name" value="MFS general substrate transporter"/>
    <property type="match status" value="1"/>
</dbReference>
<evidence type="ECO:0000256" key="6">
    <source>
        <dbReference type="SAM" id="Phobius"/>
    </source>
</evidence>
<evidence type="ECO:0000256" key="4">
    <source>
        <dbReference type="ARBA" id="ARBA00022989"/>
    </source>
</evidence>
<dbReference type="PANTHER" id="PTHR43124">
    <property type="entry name" value="PURINE EFFLUX PUMP PBUE"/>
    <property type="match status" value="1"/>
</dbReference>
<dbReference type="RefSeq" id="WP_194215383.1">
    <property type="nucleotide sequence ID" value="NZ_CP061205.1"/>
</dbReference>
<dbReference type="InterPro" id="IPR036259">
    <property type="entry name" value="MFS_trans_sf"/>
</dbReference>
<dbReference type="InterPro" id="IPR011701">
    <property type="entry name" value="MFS"/>
</dbReference>
<evidence type="ECO:0000313" key="8">
    <source>
        <dbReference type="Proteomes" id="UP001595444"/>
    </source>
</evidence>
<feature type="transmembrane region" description="Helical" evidence="6">
    <location>
        <begin position="161"/>
        <end position="181"/>
    </location>
</feature>
<feature type="transmembrane region" description="Helical" evidence="6">
    <location>
        <begin position="269"/>
        <end position="288"/>
    </location>
</feature>
<sequence>MKAGAVYDVNSNSARYSAFLFGVVGVLVFIVQPGLVQGLVSVLGMTEKQAGYIASAEMAGVALTTILISFFVGNINWRKLALLCVAAAVAGDVASIFWLDLQPLMLSRFIAGLGYGGLISISFGAIGLTRETDRNLALYLVWLLSYGAVGLFVMPTAFDMFGLQGLFAFFAFITLISVYFVKYLPASLDSQGVPSERAVDLSKNLKIIAMLGVLSYNLAQGIAWAYLFLIGTSEGVGEQAVANALTISQIMGIAGALLSVMLANKVRRLLPITVGIIGGATSMAILLADFNYTIYMIAVCGFNFLWNMVLPFILAKVGDFDRRGNMMVYAIALQMTGLGLGPYLGTLFIDETGFSNVIIACVGFFLISYILLLIPARARLTILKSNAKISQP</sequence>
<dbReference type="PANTHER" id="PTHR43124:SF10">
    <property type="entry name" value="PURINE EFFLUX PUMP PBUE"/>
    <property type="match status" value="1"/>
</dbReference>
<dbReference type="Proteomes" id="UP001595444">
    <property type="component" value="Unassembled WGS sequence"/>
</dbReference>
<feature type="transmembrane region" description="Helical" evidence="6">
    <location>
        <begin position="294"/>
        <end position="315"/>
    </location>
</feature>